<evidence type="ECO:0000313" key="2">
    <source>
        <dbReference type="Proteomes" id="UP000193335"/>
    </source>
</evidence>
<gene>
    <name evidence="1" type="ORF">BSZ19_22010</name>
</gene>
<sequence length="94" mass="10256">MSSAQQLALARALDPRRRQAKATLEEIVSQITALKTLIVSGVNSAAYGDKRTEFRTLAELRQILSGLEEDLADALGMGGRIRQIRMTTQADKGL</sequence>
<evidence type="ECO:0000313" key="1">
    <source>
        <dbReference type="EMBL" id="OSJ31563.1"/>
    </source>
</evidence>
<accession>A0A1Y2JLX8</accession>
<organism evidence="1 2">
    <name type="scientific">Bradyrhizobium japonicum</name>
    <dbReference type="NCBI Taxonomy" id="375"/>
    <lineage>
        <taxon>Bacteria</taxon>
        <taxon>Pseudomonadati</taxon>
        <taxon>Pseudomonadota</taxon>
        <taxon>Alphaproteobacteria</taxon>
        <taxon>Hyphomicrobiales</taxon>
        <taxon>Nitrobacteraceae</taxon>
        <taxon>Bradyrhizobium</taxon>
    </lineage>
</organism>
<dbReference type="EMBL" id="NAFL01000255">
    <property type="protein sequence ID" value="OSJ31563.1"/>
    <property type="molecule type" value="Genomic_DNA"/>
</dbReference>
<proteinExistence type="predicted"/>
<reference evidence="1 2" key="1">
    <citation type="submission" date="2017-03" db="EMBL/GenBank/DDBJ databases">
        <title>Whole genome sequences of fourteen strains of Bradyrhizobium canariense and one strain of Bradyrhizobium japonicum isolated from Lupinus (Papilionoideae: Genisteae) species in Algeria.</title>
        <authorList>
            <person name="Crovadore J."/>
            <person name="Chekireb D."/>
            <person name="Brachmann A."/>
            <person name="Chablais R."/>
            <person name="Cochard B."/>
            <person name="Lefort F."/>
        </authorList>
    </citation>
    <scope>NUCLEOTIDE SEQUENCE [LARGE SCALE GENOMIC DNA]</scope>
    <source>
        <strain evidence="1 2">UBMA197</strain>
    </source>
</reference>
<comment type="caution">
    <text evidence="1">The sequence shown here is derived from an EMBL/GenBank/DDBJ whole genome shotgun (WGS) entry which is preliminary data.</text>
</comment>
<protein>
    <submittedName>
        <fullName evidence="1">Uncharacterized protein</fullName>
    </submittedName>
</protein>
<dbReference type="NCBIfam" id="NF047331">
    <property type="entry name" value="phage_HTJ"/>
    <property type="match status" value="1"/>
</dbReference>
<dbReference type="Proteomes" id="UP000193335">
    <property type="component" value="Unassembled WGS sequence"/>
</dbReference>
<dbReference type="AlphaFoldDB" id="A0A1Y2JLX8"/>
<name>A0A1Y2JLX8_BRAJP</name>
<dbReference type="RefSeq" id="WP_085401667.1">
    <property type="nucleotide sequence ID" value="NZ_NAFL01000255.1"/>
</dbReference>